<protein>
    <submittedName>
        <fullName evidence="4">Acetyl esterase/lipase</fullName>
    </submittedName>
</protein>
<name>A0ABY1JPC1_9BACL</name>
<comment type="caution">
    <text evidence="4">The sequence shown here is derived from an EMBL/GenBank/DDBJ whole genome shotgun (WGS) entry which is preliminary data.</text>
</comment>
<keyword evidence="2" id="KW-1133">Transmembrane helix</keyword>
<evidence type="ECO:0000259" key="3">
    <source>
        <dbReference type="Pfam" id="PF20434"/>
    </source>
</evidence>
<dbReference type="InterPro" id="IPR049492">
    <property type="entry name" value="BD-FAE-like_dom"/>
</dbReference>
<feature type="transmembrane region" description="Helical" evidence="2">
    <location>
        <begin position="6"/>
        <end position="23"/>
    </location>
</feature>
<organism evidence="4 5">
    <name type="scientific">Paenibacillus macquariensis</name>
    <dbReference type="NCBI Taxonomy" id="948756"/>
    <lineage>
        <taxon>Bacteria</taxon>
        <taxon>Bacillati</taxon>
        <taxon>Bacillota</taxon>
        <taxon>Bacilli</taxon>
        <taxon>Bacillales</taxon>
        <taxon>Paenibacillaceae</taxon>
        <taxon>Paenibacillus</taxon>
    </lineage>
</organism>
<dbReference type="InterPro" id="IPR050300">
    <property type="entry name" value="GDXG_lipolytic_enzyme"/>
</dbReference>
<dbReference type="Gene3D" id="3.40.50.1820">
    <property type="entry name" value="alpha/beta hydrolase"/>
    <property type="match status" value="1"/>
</dbReference>
<gene>
    <name evidence="4" type="ORF">SAMN05421578_102444</name>
</gene>
<evidence type="ECO:0000256" key="1">
    <source>
        <dbReference type="ARBA" id="ARBA00022801"/>
    </source>
</evidence>
<keyword evidence="1" id="KW-0378">Hydrolase</keyword>
<reference evidence="4 5" key="1">
    <citation type="submission" date="2017-01" db="EMBL/GenBank/DDBJ databases">
        <authorList>
            <person name="Varghese N."/>
            <person name="Submissions S."/>
        </authorList>
    </citation>
    <scope>NUCLEOTIDE SEQUENCE [LARGE SCALE GENOMIC DNA]</scope>
    <source>
        <strain evidence="4 5">ATCC 23464</strain>
    </source>
</reference>
<dbReference type="InterPro" id="IPR029058">
    <property type="entry name" value="AB_hydrolase_fold"/>
</dbReference>
<feature type="domain" description="BD-FAE-like" evidence="3">
    <location>
        <begin position="160"/>
        <end position="366"/>
    </location>
</feature>
<evidence type="ECO:0000313" key="5">
    <source>
        <dbReference type="Proteomes" id="UP000186666"/>
    </source>
</evidence>
<dbReference type="PANTHER" id="PTHR48081">
    <property type="entry name" value="AB HYDROLASE SUPERFAMILY PROTEIN C4A8.06C"/>
    <property type="match status" value="1"/>
</dbReference>
<keyword evidence="5" id="KW-1185">Reference proteome</keyword>
<proteinExistence type="predicted"/>
<dbReference type="SUPFAM" id="SSF53474">
    <property type="entry name" value="alpha/beta-Hydrolases"/>
    <property type="match status" value="1"/>
</dbReference>
<dbReference type="Pfam" id="PF20434">
    <property type="entry name" value="BD-FAE"/>
    <property type="match status" value="1"/>
</dbReference>
<keyword evidence="2" id="KW-0812">Transmembrane</keyword>
<accession>A0ABY1JPC1</accession>
<feature type="transmembrane region" description="Helical" evidence="2">
    <location>
        <begin position="35"/>
        <end position="54"/>
    </location>
</feature>
<feature type="transmembrane region" description="Helical" evidence="2">
    <location>
        <begin position="69"/>
        <end position="93"/>
    </location>
</feature>
<dbReference type="EMBL" id="FTNK01000002">
    <property type="protein sequence ID" value="SIQ53191.1"/>
    <property type="molecule type" value="Genomic_DNA"/>
</dbReference>
<dbReference type="Proteomes" id="UP000186666">
    <property type="component" value="Unassembled WGS sequence"/>
</dbReference>
<sequence>MSSVPIGYLIPSLLLAWCTYYVVAPRNWPRMFNSLGFYFGVINELPFLALFWLFGETWLAFSQGDVSSLVGWLAFGLTILAVAGLLVIIHWGLQAAPVVNRGLDDNLGQRWRDSIDAKIARRLHNRFTFTALLGPFFVRRHDVKRIANIQYGDAGVHHLLDIYRHKSLPTNRPVLIHFHGGAMVSGSKNRQALPLLYRLASQGWVCVSANYRLSPAATFPDQLIDAKKVIAWIREYGKQYGANPDSIFVAGSSSGAQLAALAALTSNDPKLQPGFENVDTSVSAAINLYGDYDWLDTNGTWTDSGRDRTGFLASIMKSSPAEDREAWEQASPLTRIRKDAPPFFVIHGDRDTSLPVQDAHHFAQKLRSISQSPVVYAELPGAEHNLDLFHSIRNEAVMDGIDAFAAWVCTNNKHNSDRS</sequence>
<evidence type="ECO:0000313" key="4">
    <source>
        <dbReference type="EMBL" id="SIQ53191.1"/>
    </source>
</evidence>
<dbReference type="PANTHER" id="PTHR48081:SF33">
    <property type="entry name" value="KYNURENINE FORMAMIDASE"/>
    <property type="match status" value="1"/>
</dbReference>
<keyword evidence="2" id="KW-0472">Membrane</keyword>
<evidence type="ECO:0000256" key="2">
    <source>
        <dbReference type="SAM" id="Phobius"/>
    </source>
</evidence>